<dbReference type="GO" id="GO:0005524">
    <property type="term" value="F:ATP binding"/>
    <property type="evidence" value="ECO:0007669"/>
    <property type="project" value="UniProtKB-UniRule"/>
</dbReference>
<dbReference type="CDD" id="cd01992">
    <property type="entry name" value="TilS_N"/>
    <property type="match status" value="1"/>
</dbReference>
<dbReference type="InterPro" id="IPR014729">
    <property type="entry name" value="Rossmann-like_a/b/a_fold"/>
</dbReference>
<proteinExistence type="inferred from homology"/>
<evidence type="ECO:0000256" key="2">
    <source>
        <dbReference type="ARBA" id="ARBA00022490"/>
    </source>
</evidence>
<dbReference type="InterPro" id="IPR012795">
    <property type="entry name" value="tRNA_Ile_lys_synt_N"/>
</dbReference>
<dbReference type="InterPro" id="IPR015262">
    <property type="entry name" value="tRNA_Ile_lys_synt_subst-bd"/>
</dbReference>
<keyword evidence="3 8" id="KW-0436">Ligase</keyword>
<feature type="binding site" evidence="8">
    <location>
        <begin position="35"/>
        <end position="40"/>
    </location>
    <ligand>
        <name>ATP</name>
        <dbReference type="ChEBI" id="CHEBI:30616"/>
    </ligand>
</feature>
<comment type="similarity">
    <text evidence="8">Belongs to the tRNA(Ile)-lysidine synthase family.</text>
</comment>
<protein>
    <recommendedName>
        <fullName evidence="8">tRNA(Ile)-lysidine synthase</fullName>
        <ecNumber evidence="8">6.3.4.19</ecNumber>
    </recommendedName>
    <alternativeName>
        <fullName evidence="8">tRNA(Ile)-2-lysyl-cytidine synthase</fullName>
    </alternativeName>
    <alternativeName>
        <fullName evidence="8">tRNA(Ile)-lysidine synthetase</fullName>
    </alternativeName>
</protein>
<dbReference type="GO" id="GO:0032267">
    <property type="term" value="F:tRNA(Ile)-lysidine synthase activity"/>
    <property type="evidence" value="ECO:0007669"/>
    <property type="project" value="UniProtKB-EC"/>
</dbReference>
<reference evidence="10 11" key="1">
    <citation type="submission" date="2016-10" db="EMBL/GenBank/DDBJ databases">
        <authorList>
            <person name="de Groot N.N."/>
        </authorList>
    </citation>
    <scope>NUCLEOTIDE SEQUENCE [LARGE SCALE GENOMIC DNA]</scope>
    <source>
        <strain evidence="10 11">IBRC-M 10445</strain>
    </source>
</reference>
<dbReference type="SUPFAM" id="SSF56037">
    <property type="entry name" value="PheT/TilS domain"/>
    <property type="match status" value="1"/>
</dbReference>
<gene>
    <name evidence="8" type="primary">tilS</name>
    <name evidence="10" type="ORF">SAMN05216429_1149</name>
</gene>
<dbReference type="EC" id="6.3.4.19" evidence="8"/>
<dbReference type="PANTHER" id="PTHR43033">
    <property type="entry name" value="TRNA(ILE)-LYSIDINE SYNTHASE-RELATED"/>
    <property type="match status" value="1"/>
</dbReference>
<dbReference type="NCBIfam" id="TIGR02433">
    <property type="entry name" value="lysidine_TilS_C"/>
    <property type="match status" value="1"/>
</dbReference>
<dbReference type="Gene3D" id="1.20.59.20">
    <property type="match status" value="1"/>
</dbReference>
<keyword evidence="6 8" id="KW-0067">ATP-binding</keyword>
<dbReference type="RefSeq" id="WP_091706530.1">
    <property type="nucleotide sequence ID" value="NZ_BMYN01000014.1"/>
</dbReference>
<accession>A0A1I3Y445</accession>
<organism evidence="10 11">
    <name type="scientific">Marinobacter persicus</name>
    <dbReference type="NCBI Taxonomy" id="930118"/>
    <lineage>
        <taxon>Bacteria</taxon>
        <taxon>Pseudomonadati</taxon>
        <taxon>Pseudomonadota</taxon>
        <taxon>Gammaproteobacteria</taxon>
        <taxon>Pseudomonadales</taxon>
        <taxon>Marinobacteraceae</taxon>
        <taxon>Marinobacter</taxon>
    </lineage>
</organism>
<keyword evidence="5 8" id="KW-0547">Nucleotide-binding</keyword>
<dbReference type="Pfam" id="PF01171">
    <property type="entry name" value="ATP_bind_3"/>
    <property type="match status" value="1"/>
</dbReference>
<evidence type="ECO:0000256" key="7">
    <source>
        <dbReference type="ARBA" id="ARBA00048539"/>
    </source>
</evidence>
<dbReference type="OrthoDB" id="9807403at2"/>
<dbReference type="HAMAP" id="MF_01161">
    <property type="entry name" value="tRNA_Ile_lys_synt"/>
    <property type="match status" value="1"/>
</dbReference>
<evidence type="ECO:0000313" key="10">
    <source>
        <dbReference type="EMBL" id="SFK26523.1"/>
    </source>
</evidence>
<sequence>MKTGGKPAPVTDWPDDLSRPVRSLPEHRALRVALSGGLDSLLLLHVAAACHADVVAVHVNHQLQPDHEETEQFCRDVCAELSVPIIVERISVPVGTGQAGGLEDAARNARYRVFDHLQQPGDLLLMAHHADDQLETVLFRLLRGSGVGGLAGMPRTRSLGKGRLLRPWLAVGRERLEQVAAGAGLDWREDPSNQSQVHDRNYLRHAVVPGLKQRWPGLLRRVAHSARACADSEYLNRKLAELHWQACADGGHRVTLAGFRALDRIEQRNLLCWRFRQNGWPLPSLADWDQVLTELLEAAEGGQPELRGPGYSVRRYREHLYFVPDAMTPAGDVFLEPDKPLRWGSWRITLAACGAADTADAPVSPIRVSTRRGGERVRLHPGRPSRLLKTWLQEQGVPPWERAALPLVFRQGEEGDELIAIGNLWTSDQYSGGAPAAGWRLIVERDCD</sequence>
<dbReference type="NCBIfam" id="TIGR02432">
    <property type="entry name" value="lysidine_TilS_N"/>
    <property type="match status" value="1"/>
</dbReference>
<evidence type="ECO:0000256" key="5">
    <source>
        <dbReference type="ARBA" id="ARBA00022741"/>
    </source>
</evidence>
<evidence type="ECO:0000313" key="11">
    <source>
        <dbReference type="Proteomes" id="UP000199445"/>
    </source>
</evidence>
<name>A0A1I3Y445_9GAMM</name>
<evidence type="ECO:0000256" key="8">
    <source>
        <dbReference type="HAMAP-Rule" id="MF_01161"/>
    </source>
</evidence>
<keyword evidence="4 8" id="KW-0819">tRNA processing</keyword>
<dbReference type="AlphaFoldDB" id="A0A1I3Y445"/>
<evidence type="ECO:0000256" key="4">
    <source>
        <dbReference type="ARBA" id="ARBA00022694"/>
    </source>
</evidence>
<comment type="function">
    <text evidence="8">Ligates lysine onto the cytidine present at position 34 of the AUA codon-specific tRNA(Ile) that contains the anticodon CAU, in an ATP-dependent manner. Cytidine is converted to lysidine, thus changing the amino acid specificity of the tRNA from methionine to isoleucine.</text>
</comment>
<evidence type="ECO:0000259" key="9">
    <source>
        <dbReference type="SMART" id="SM00977"/>
    </source>
</evidence>
<dbReference type="SUPFAM" id="SSF52402">
    <property type="entry name" value="Adenine nucleotide alpha hydrolases-like"/>
    <property type="match status" value="1"/>
</dbReference>
<dbReference type="SUPFAM" id="SSF82829">
    <property type="entry name" value="MesJ substrate recognition domain-like"/>
    <property type="match status" value="1"/>
</dbReference>
<dbReference type="InterPro" id="IPR012796">
    <property type="entry name" value="Lysidine-tRNA-synth_C"/>
</dbReference>
<evidence type="ECO:0000256" key="1">
    <source>
        <dbReference type="ARBA" id="ARBA00004496"/>
    </source>
</evidence>
<comment type="domain">
    <text evidence="8">The N-terminal region contains the highly conserved SGGXDS motif, predicted to be a P-loop motif involved in ATP binding.</text>
</comment>
<dbReference type="PANTHER" id="PTHR43033:SF1">
    <property type="entry name" value="TRNA(ILE)-LYSIDINE SYNTHASE-RELATED"/>
    <property type="match status" value="1"/>
</dbReference>
<feature type="domain" description="Lysidine-tRNA(Ile) synthetase C-terminal" evidence="9">
    <location>
        <begin position="366"/>
        <end position="443"/>
    </location>
</feature>
<keyword evidence="2 8" id="KW-0963">Cytoplasm</keyword>
<dbReference type="InterPro" id="IPR011063">
    <property type="entry name" value="TilS/TtcA_N"/>
</dbReference>
<dbReference type="Proteomes" id="UP000199445">
    <property type="component" value="Unassembled WGS sequence"/>
</dbReference>
<dbReference type="Pfam" id="PF09179">
    <property type="entry name" value="TilS"/>
    <property type="match status" value="1"/>
</dbReference>
<dbReference type="GO" id="GO:0005737">
    <property type="term" value="C:cytoplasm"/>
    <property type="evidence" value="ECO:0007669"/>
    <property type="project" value="UniProtKB-SubCell"/>
</dbReference>
<dbReference type="InterPro" id="IPR012094">
    <property type="entry name" value="tRNA_Ile_lys_synt"/>
</dbReference>
<dbReference type="Pfam" id="PF11734">
    <property type="entry name" value="TilS_C"/>
    <property type="match status" value="1"/>
</dbReference>
<keyword evidence="11" id="KW-1185">Reference proteome</keyword>
<comment type="catalytic activity">
    <reaction evidence="7 8">
        <text>cytidine(34) in tRNA(Ile2) + L-lysine + ATP = lysidine(34) in tRNA(Ile2) + AMP + diphosphate + H(+)</text>
        <dbReference type="Rhea" id="RHEA:43744"/>
        <dbReference type="Rhea" id="RHEA-COMP:10625"/>
        <dbReference type="Rhea" id="RHEA-COMP:10670"/>
        <dbReference type="ChEBI" id="CHEBI:15378"/>
        <dbReference type="ChEBI" id="CHEBI:30616"/>
        <dbReference type="ChEBI" id="CHEBI:32551"/>
        <dbReference type="ChEBI" id="CHEBI:33019"/>
        <dbReference type="ChEBI" id="CHEBI:82748"/>
        <dbReference type="ChEBI" id="CHEBI:83665"/>
        <dbReference type="ChEBI" id="CHEBI:456215"/>
        <dbReference type="EC" id="6.3.4.19"/>
    </reaction>
</comment>
<comment type="subcellular location">
    <subcellularLocation>
        <location evidence="1 8">Cytoplasm</location>
    </subcellularLocation>
</comment>
<dbReference type="Gene3D" id="3.40.50.620">
    <property type="entry name" value="HUPs"/>
    <property type="match status" value="1"/>
</dbReference>
<dbReference type="EMBL" id="FOSC01000014">
    <property type="protein sequence ID" value="SFK26523.1"/>
    <property type="molecule type" value="Genomic_DNA"/>
</dbReference>
<evidence type="ECO:0000256" key="3">
    <source>
        <dbReference type="ARBA" id="ARBA00022598"/>
    </source>
</evidence>
<evidence type="ECO:0000256" key="6">
    <source>
        <dbReference type="ARBA" id="ARBA00022840"/>
    </source>
</evidence>
<dbReference type="GO" id="GO:0006400">
    <property type="term" value="P:tRNA modification"/>
    <property type="evidence" value="ECO:0007669"/>
    <property type="project" value="UniProtKB-UniRule"/>
</dbReference>
<dbReference type="SMART" id="SM00977">
    <property type="entry name" value="TilS_C"/>
    <property type="match status" value="1"/>
</dbReference>